<evidence type="ECO:0000313" key="2">
    <source>
        <dbReference type="Proteomes" id="UP000192591"/>
    </source>
</evidence>
<dbReference type="EMBL" id="MWIH01000008">
    <property type="protein sequence ID" value="OQO89901.1"/>
    <property type="molecule type" value="Genomic_DNA"/>
</dbReference>
<dbReference type="RefSeq" id="WP_081194139.1">
    <property type="nucleotide sequence ID" value="NZ_MWIH01000008.1"/>
</dbReference>
<comment type="caution">
    <text evidence="1">The sequence shown here is derived from an EMBL/GenBank/DDBJ whole genome shotgun (WGS) entry which is preliminary data.</text>
</comment>
<reference evidence="1 2" key="1">
    <citation type="submission" date="2017-02" db="EMBL/GenBank/DDBJ databases">
        <title>Draft genome of Saccharomonospora sp. 154.</title>
        <authorList>
            <person name="Alonso-Carmona G.S."/>
            <person name="De La Haba R."/>
            <person name="Vera-Gargallo B."/>
            <person name="Sandoval-Trujillo A.H."/>
            <person name="Ramirez-Duran N."/>
            <person name="Ventosa A."/>
        </authorList>
    </citation>
    <scope>NUCLEOTIDE SEQUENCE [LARGE SCALE GENOMIC DNA]</scope>
    <source>
        <strain evidence="1 2">LRS4.154</strain>
    </source>
</reference>
<protein>
    <submittedName>
        <fullName evidence="1">Uncharacterized protein</fullName>
    </submittedName>
</protein>
<dbReference type="AlphaFoldDB" id="A0A1V8ZYN9"/>
<name>A0A1V8ZYN9_SACPI</name>
<sequence>MTGRLLNLVEKTPYRCPHCPKQGRQMEVYMTCVRWVCCGHTTTLPPLHLGEAWVRACRACTPEPLRAVA</sequence>
<dbReference type="STRING" id="1962155.B1813_18850"/>
<dbReference type="Proteomes" id="UP000192591">
    <property type="component" value="Unassembled WGS sequence"/>
</dbReference>
<gene>
    <name evidence="1" type="ORF">B1813_18850</name>
</gene>
<accession>A0A1V8ZYN9</accession>
<evidence type="ECO:0000313" key="1">
    <source>
        <dbReference type="EMBL" id="OQO89901.1"/>
    </source>
</evidence>
<proteinExistence type="predicted"/>
<keyword evidence="2" id="KW-1185">Reference proteome</keyword>
<organism evidence="1 2">
    <name type="scientific">Saccharomonospora piscinae</name>
    <dbReference type="NCBI Taxonomy" id="687388"/>
    <lineage>
        <taxon>Bacteria</taxon>
        <taxon>Bacillati</taxon>
        <taxon>Actinomycetota</taxon>
        <taxon>Actinomycetes</taxon>
        <taxon>Pseudonocardiales</taxon>
        <taxon>Pseudonocardiaceae</taxon>
        <taxon>Saccharomonospora</taxon>
    </lineage>
</organism>